<accession>A0ACB7ZSK0</accession>
<proteinExistence type="predicted"/>
<comment type="caution">
    <text evidence="1">The sequence shown here is derived from an EMBL/GenBank/DDBJ whole genome shotgun (WGS) entry which is preliminary data.</text>
</comment>
<evidence type="ECO:0000313" key="1">
    <source>
        <dbReference type="EMBL" id="KAH7903901.1"/>
    </source>
</evidence>
<protein>
    <submittedName>
        <fullName evidence="1">Uncharacterized protein</fullName>
    </submittedName>
</protein>
<sequence>MGSLLLTEKVTALCVPLSSHSVHLLGVDSSVNHSSETQLNGWKDKVGDLVDLYNESPLAQRTRSKLTPLEFTRKVKGVNGDHAADQLKTFGLISDWKRDNVYLELGHEILDRKCETLPPPIAAAVSQAQDTLITEAGGLSMWNDLPCSEQESREGHMKYELAWKVGEELFATLTDSEKREWTLIVRAGCCMHKELNSVKGGNTAMMGYWEANDLEGPILLANKDNAATLQGVPEGSGSLTAAETRALEVTT</sequence>
<organism evidence="1 2">
    <name type="scientific">Hygrophoropsis aurantiaca</name>
    <dbReference type="NCBI Taxonomy" id="72124"/>
    <lineage>
        <taxon>Eukaryota</taxon>
        <taxon>Fungi</taxon>
        <taxon>Dikarya</taxon>
        <taxon>Basidiomycota</taxon>
        <taxon>Agaricomycotina</taxon>
        <taxon>Agaricomycetes</taxon>
        <taxon>Agaricomycetidae</taxon>
        <taxon>Boletales</taxon>
        <taxon>Coniophorineae</taxon>
        <taxon>Hygrophoropsidaceae</taxon>
        <taxon>Hygrophoropsis</taxon>
    </lineage>
</organism>
<dbReference type="EMBL" id="MU268701">
    <property type="protein sequence ID" value="KAH7903901.1"/>
    <property type="molecule type" value="Genomic_DNA"/>
</dbReference>
<gene>
    <name evidence="1" type="ORF">BJ138DRAFT_1188323</name>
</gene>
<dbReference type="Proteomes" id="UP000790377">
    <property type="component" value="Unassembled WGS sequence"/>
</dbReference>
<reference evidence="1" key="1">
    <citation type="journal article" date="2021" name="New Phytol.">
        <title>Evolutionary innovations through gain and loss of genes in the ectomycorrhizal Boletales.</title>
        <authorList>
            <person name="Wu G."/>
            <person name="Miyauchi S."/>
            <person name="Morin E."/>
            <person name="Kuo A."/>
            <person name="Drula E."/>
            <person name="Varga T."/>
            <person name="Kohler A."/>
            <person name="Feng B."/>
            <person name="Cao Y."/>
            <person name="Lipzen A."/>
            <person name="Daum C."/>
            <person name="Hundley H."/>
            <person name="Pangilinan J."/>
            <person name="Johnson J."/>
            <person name="Barry K."/>
            <person name="LaButti K."/>
            <person name="Ng V."/>
            <person name="Ahrendt S."/>
            <person name="Min B."/>
            <person name="Choi I.G."/>
            <person name="Park H."/>
            <person name="Plett J.M."/>
            <person name="Magnuson J."/>
            <person name="Spatafora J.W."/>
            <person name="Nagy L.G."/>
            <person name="Henrissat B."/>
            <person name="Grigoriev I.V."/>
            <person name="Yang Z.L."/>
            <person name="Xu J."/>
            <person name="Martin F.M."/>
        </authorList>
    </citation>
    <scope>NUCLEOTIDE SEQUENCE</scope>
    <source>
        <strain evidence="1">ATCC 28755</strain>
    </source>
</reference>
<name>A0ACB7ZSK0_9AGAM</name>
<evidence type="ECO:0000313" key="2">
    <source>
        <dbReference type="Proteomes" id="UP000790377"/>
    </source>
</evidence>
<keyword evidence="2" id="KW-1185">Reference proteome</keyword>